<accession>X6LJM5</accession>
<dbReference type="PANTHER" id="PTHR30612:SF0">
    <property type="entry name" value="CHLOROPLAST PROTEIN-TRANSPORTING ATPASE"/>
    <property type="match status" value="1"/>
</dbReference>
<dbReference type="EMBL" id="ASPP01038552">
    <property type="protein sequence ID" value="ETO01342.1"/>
    <property type="molecule type" value="Genomic_DNA"/>
</dbReference>
<comment type="caution">
    <text evidence="1">The sequence shown here is derived from an EMBL/GenBank/DDBJ whole genome shotgun (WGS) entry which is preliminary data.</text>
</comment>
<protein>
    <recommendedName>
        <fullName evidence="3">SecA family profile domain-containing protein</fullName>
    </recommendedName>
</protein>
<name>X6LJM5_RETFI</name>
<dbReference type="InterPro" id="IPR000185">
    <property type="entry name" value="SecA"/>
</dbReference>
<evidence type="ECO:0000313" key="2">
    <source>
        <dbReference type="Proteomes" id="UP000023152"/>
    </source>
</evidence>
<organism evidence="1 2">
    <name type="scientific">Reticulomyxa filosa</name>
    <dbReference type="NCBI Taxonomy" id="46433"/>
    <lineage>
        <taxon>Eukaryota</taxon>
        <taxon>Sar</taxon>
        <taxon>Rhizaria</taxon>
        <taxon>Retaria</taxon>
        <taxon>Foraminifera</taxon>
        <taxon>Monothalamids</taxon>
        <taxon>Reticulomyxidae</taxon>
        <taxon>Reticulomyxa</taxon>
    </lineage>
</organism>
<sequence>MNDESLLVALDIIKIVTNEKNTLWRDVKIFMKRKTHCNISGEVKLFTYSEITYNFNYQLEKITESIVSEGIIDNKALTNDVERDRFFRQLKPKLEIVRYITKGIHNCTVKMGSSWTAFDCDYINQGHCCLTFMGKHSIFPSIVKSQIEAINSIVRYRVSQLEKEAMEDLSQEKIIPSLLKMKEISVRIYSFKDEINKRIDELLSAYKRKHKDSSNTPTLALSLEKDETGLGEKIVAEHSIFRGYTIALFNQKTQAHGIDYVLQHIGIKGDAIDKTKLSKRYAEFLSTYQKIIKENLIRNDNNLATIANNVKIHTPSIEQKSNNIKWDTNIRDKIPTIMAYIFALWTLQNAQFYHDAKGVRDQKDYLIQPHPAQVIAIFLTLAVTCCVLALLGFDVSCASYSEYLSARDFKNFESLFNILGVIDHIHYDTFNKLCERAIPRVTRAKILLIDEVDVFFNKEFYGSCYSPAATVRHGSITKLIDFIWQNRSTKLKLKDVKRSDEYKECCNALKEWDLLLNEAIKDMLNDVKKFESHGYQVSNDKIGYNEQDNICYNVRYGYKTLFAYYHEYANKRISIESFKNNIFLSFKIGNFSYAEVPKNFSCIMGMSGTLETLSEPEQKVIEKDYNIFKHTYMPSLFGKNNLVFVEQQDILIVDENDYFIILKKEIDDRLVGKTLGTNRAVLVFFETKKQLMEFYESSNFLPIKSNAIVMTEETFLQEKESLIKRATTSGQVGLFTKEFGRGTDFVCRDQIVSANGGPHVIQAFLSEELSEEMQIKGRTARQAGYGSYSLILCDKLLERFLITPKDIEKARSSGNFYPMLNEKRNMYFKTQYAESQKFVEKVKEEHKLANDLIAMLKNNRISEVKKKLCEQNRGAAEETSSRTVVLMDATGSMSHLLQKAKNTVSIMFERITDILKESGYSSNIFEMQFVVYRNYNAPEDKILQVSPWESKPDNLRSFMEGVVAEYGWGNEAIEVGLTHVNRECAKDEVSQVILIGDAPANTKKDVTEKRKDCSLRTSDLAPEVLQKRKMSFPQTYFIGRTEDGDDYWRNTELFASPTYYEDELLLLKQRSIPVHAFFVDARARQNFEEIARITGGRCKDLDINSVKGADLLTNLISEEVLRNTGGSKGDALVDAYRIKFSKSYT</sequence>
<dbReference type="GO" id="GO:0006886">
    <property type="term" value="P:intracellular protein transport"/>
    <property type="evidence" value="ECO:0007669"/>
    <property type="project" value="InterPro"/>
</dbReference>
<dbReference type="PANTHER" id="PTHR30612">
    <property type="entry name" value="SECA INNER MEMBRANE COMPONENT OF SEC PROTEIN SECRETION SYSTEM"/>
    <property type="match status" value="1"/>
</dbReference>
<dbReference type="InterPro" id="IPR036465">
    <property type="entry name" value="vWFA_dom_sf"/>
</dbReference>
<gene>
    <name evidence="1" type="ORF">RFI_36098</name>
</gene>
<evidence type="ECO:0008006" key="3">
    <source>
        <dbReference type="Google" id="ProtNLM"/>
    </source>
</evidence>
<dbReference type="GO" id="GO:0006605">
    <property type="term" value="P:protein targeting"/>
    <property type="evidence" value="ECO:0007669"/>
    <property type="project" value="InterPro"/>
</dbReference>
<dbReference type="AlphaFoldDB" id="X6LJM5"/>
<dbReference type="OrthoDB" id="2386367at2759"/>
<reference evidence="1 2" key="1">
    <citation type="journal article" date="2013" name="Curr. Biol.">
        <title>The Genome of the Foraminiferan Reticulomyxa filosa.</title>
        <authorList>
            <person name="Glockner G."/>
            <person name="Hulsmann N."/>
            <person name="Schleicher M."/>
            <person name="Noegel A.A."/>
            <person name="Eichinger L."/>
            <person name="Gallinger C."/>
            <person name="Pawlowski J."/>
            <person name="Sierra R."/>
            <person name="Euteneuer U."/>
            <person name="Pillet L."/>
            <person name="Moustafa A."/>
            <person name="Platzer M."/>
            <person name="Groth M."/>
            <person name="Szafranski K."/>
            <person name="Schliwa M."/>
        </authorList>
    </citation>
    <scope>NUCLEOTIDE SEQUENCE [LARGE SCALE GENOMIC DNA]</scope>
</reference>
<dbReference type="SUPFAM" id="SSF52540">
    <property type="entry name" value="P-loop containing nucleoside triphosphate hydrolases"/>
    <property type="match status" value="2"/>
</dbReference>
<dbReference type="InterPro" id="IPR027417">
    <property type="entry name" value="P-loop_NTPase"/>
</dbReference>
<dbReference type="GO" id="GO:0005524">
    <property type="term" value="F:ATP binding"/>
    <property type="evidence" value="ECO:0007669"/>
    <property type="project" value="InterPro"/>
</dbReference>
<evidence type="ECO:0000313" key="1">
    <source>
        <dbReference type="EMBL" id="ETO01342.1"/>
    </source>
</evidence>
<proteinExistence type="predicted"/>
<keyword evidence="2" id="KW-1185">Reference proteome</keyword>
<dbReference type="Proteomes" id="UP000023152">
    <property type="component" value="Unassembled WGS sequence"/>
</dbReference>
<dbReference type="SUPFAM" id="SSF53300">
    <property type="entry name" value="vWA-like"/>
    <property type="match status" value="1"/>
</dbReference>
<dbReference type="Gene3D" id="3.40.50.300">
    <property type="entry name" value="P-loop containing nucleotide triphosphate hydrolases"/>
    <property type="match status" value="1"/>
</dbReference>